<accession>A0A916Z929</accession>
<dbReference type="Gene3D" id="2.40.10.10">
    <property type="entry name" value="Trypsin-like serine proteases"/>
    <property type="match status" value="2"/>
</dbReference>
<sequence>MKTYIYLIIHILSISKISAQVANSELYLKSTVRINNVENNEIGTGFIIGQNSDSLFIITAKHIIDGVNASLLVDLTDELINIPSKIRRKSNDLDLALLSIPKLNYSWNTYNHIKLSDPSSSKLFLVYYVDVLGQKKELEPKTIKAIINKWYEENDIYEISETLIGNGNSGTMLLCNRGVIGIAIEQRGNGICRAYRINLVKKWIDSFDSKIWQLIETDFCN</sequence>
<organism evidence="1 2">
    <name type="scientific">Emticicia aquatilis</name>
    <dbReference type="NCBI Taxonomy" id="1537369"/>
    <lineage>
        <taxon>Bacteria</taxon>
        <taxon>Pseudomonadati</taxon>
        <taxon>Bacteroidota</taxon>
        <taxon>Cytophagia</taxon>
        <taxon>Cytophagales</taxon>
        <taxon>Leadbetterellaceae</taxon>
        <taxon>Emticicia</taxon>
    </lineage>
</organism>
<dbReference type="SUPFAM" id="SSF50494">
    <property type="entry name" value="Trypsin-like serine proteases"/>
    <property type="match status" value="1"/>
</dbReference>
<name>A0A916Z929_9BACT</name>
<dbReference type="InterPro" id="IPR043504">
    <property type="entry name" value="Peptidase_S1_PA_chymotrypsin"/>
</dbReference>
<reference evidence="1" key="2">
    <citation type="submission" date="2020-09" db="EMBL/GenBank/DDBJ databases">
        <authorList>
            <person name="Sun Q."/>
            <person name="Zhou Y."/>
        </authorList>
    </citation>
    <scope>NUCLEOTIDE SEQUENCE</scope>
    <source>
        <strain evidence="1">CGMCC 1.15958</strain>
    </source>
</reference>
<keyword evidence="2" id="KW-1185">Reference proteome</keyword>
<dbReference type="RefSeq" id="WP_188771273.1">
    <property type="nucleotide sequence ID" value="NZ_BMKK01000019.1"/>
</dbReference>
<evidence type="ECO:0000313" key="1">
    <source>
        <dbReference type="EMBL" id="GGD82347.1"/>
    </source>
</evidence>
<evidence type="ECO:0008006" key="3">
    <source>
        <dbReference type="Google" id="ProtNLM"/>
    </source>
</evidence>
<protein>
    <recommendedName>
        <fullName evidence="3">Serine protease</fullName>
    </recommendedName>
</protein>
<dbReference type="Proteomes" id="UP000609064">
    <property type="component" value="Unassembled WGS sequence"/>
</dbReference>
<dbReference type="EMBL" id="BMKK01000019">
    <property type="protein sequence ID" value="GGD82347.1"/>
    <property type="molecule type" value="Genomic_DNA"/>
</dbReference>
<evidence type="ECO:0000313" key="2">
    <source>
        <dbReference type="Proteomes" id="UP000609064"/>
    </source>
</evidence>
<gene>
    <name evidence="1" type="ORF">GCM10011514_52990</name>
</gene>
<proteinExistence type="predicted"/>
<reference evidence="1" key="1">
    <citation type="journal article" date="2014" name="Int. J. Syst. Evol. Microbiol.">
        <title>Complete genome sequence of Corynebacterium casei LMG S-19264T (=DSM 44701T), isolated from a smear-ripened cheese.</title>
        <authorList>
            <consortium name="US DOE Joint Genome Institute (JGI-PGF)"/>
            <person name="Walter F."/>
            <person name="Albersmeier A."/>
            <person name="Kalinowski J."/>
            <person name="Ruckert C."/>
        </authorList>
    </citation>
    <scope>NUCLEOTIDE SEQUENCE</scope>
    <source>
        <strain evidence="1">CGMCC 1.15958</strain>
    </source>
</reference>
<comment type="caution">
    <text evidence="1">The sequence shown here is derived from an EMBL/GenBank/DDBJ whole genome shotgun (WGS) entry which is preliminary data.</text>
</comment>
<dbReference type="InterPro" id="IPR009003">
    <property type="entry name" value="Peptidase_S1_PA"/>
</dbReference>
<dbReference type="AlphaFoldDB" id="A0A916Z929"/>
<dbReference type="Pfam" id="PF13365">
    <property type="entry name" value="Trypsin_2"/>
    <property type="match status" value="1"/>
</dbReference>